<dbReference type="Proteomes" id="UP000274601">
    <property type="component" value="Unassembled WGS sequence"/>
</dbReference>
<dbReference type="EMBL" id="RBWU01000003">
    <property type="protein sequence ID" value="RKS74850.1"/>
    <property type="molecule type" value="Genomic_DNA"/>
</dbReference>
<proteinExistence type="predicted"/>
<reference evidence="3 4" key="1">
    <citation type="submission" date="2018-10" db="EMBL/GenBank/DDBJ databases">
        <title>Genomic Encyclopedia of Archaeal and Bacterial Type Strains, Phase II (KMG-II): from individual species to whole genera.</title>
        <authorList>
            <person name="Goeker M."/>
        </authorList>
    </citation>
    <scope>NUCLEOTIDE SEQUENCE [LARGE SCALE GENOMIC DNA]</scope>
    <source>
        <strain evidence="3 4">DSM 43383</strain>
    </source>
</reference>
<name>A0A495QPE3_9ACTN</name>
<dbReference type="AlphaFoldDB" id="A0A495QPE3"/>
<feature type="domain" description="DUF3097" evidence="1">
    <location>
        <begin position="125"/>
        <end position="282"/>
    </location>
</feature>
<dbReference type="InterPro" id="IPR053883">
    <property type="entry name" value="DUF3097_N"/>
</dbReference>
<gene>
    <name evidence="3" type="ORF">BZB76_3372</name>
</gene>
<evidence type="ECO:0000259" key="1">
    <source>
        <dbReference type="Pfam" id="PF11296"/>
    </source>
</evidence>
<dbReference type="Pfam" id="PF22845">
    <property type="entry name" value="DUF3097_N"/>
    <property type="match status" value="1"/>
</dbReference>
<dbReference type="InterPro" id="IPR021447">
    <property type="entry name" value="DUF3097_C"/>
</dbReference>
<feature type="domain" description="DUF3097" evidence="2">
    <location>
        <begin position="38"/>
        <end position="97"/>
    </location>
</feature>
<evidence type="ECO:0008006" key="5">
    <source>
        <dbReference type="Google" id="ProtNLM"/>
    </source>
</evidence>
<organism evidence="3 4">
    <name type="scientific">Actinomadura pelletieri DSM 43383</name>
    <dbReference type="NCBI Taxonomy" id="1120940"/>
    <lineage>
        <taxon>Bacteria</taxon>
        <taxon>Bacillati</taxon>
        <taxon>Actinomycetota</taxon>
        <taxon>Actinomycetes</taxon>
        <taxon>Streptosporangiales</taxon>
        <taxon>Thermomonosporaceae</taxon>
        <taxon>Actinomadura</taxon>
    </lineage>
</organism>
<evidence type="ECO:0000259" key="2">
    <source>
        <dbReference type="Pfam" id="PF22845"/>
    </source>
</evidence>
<sequence>MSYGRPGGLMCGSVRSKDYGNDVLAGDWRRPRKGRIPEVPAEPGLVAEDPDSGFCGAVVGCDKVGVTLEDRFGKRRVFPLTASGFLIDGKPVTLVRPSAAPRGPARSASGSIAVQGLRARVAKESRIYVEGVHDAELVEKIWGHDLRVEGVVVEYLEGVDDLPAIVEEFGPDDDRRLGVLVDHLVDGSKESRIAARISSPHVLVTGHPFIDIWEAVKPASVGIRAWPRVPRGVPWKEGVLAELGWGDDTGAAWKHILSRVNSYTDLEPALLGRVEELIDFVTVP</sequence>
<comment type="caution">
    <text evidence="3">The sequence shown here is derived from an EMBL/GenBank/DDBJ whole genome shotgun (WGS) entry which is preliminary data.</text>
</comment>
<keyword evidence="4" id="KW-1185">Reference proteome</keyword>
<accession>A0A495QPE3</accession>
<evidence type="ECO:0000313" key="4">
    <source>
        <dbReference type="Proteomes" id="UP000274601"/>
    </source>
</evidence>
<dbReference type="Pfam" id="PF11296">
    <property type="entry name" value="DUF3097_C"/>
    <property type="match status" value="1"/>
</dbReference>
<evidence type="ECO:0000313" key="3">
    <source>
        <dbReference type="EMBL" id="RKS74850.1"/>
    </source>
</evidence>
<protein>
    <recommendedName>
        <fullName evidence="5">DUF3097 family protein</fullName>
    </recommendedName>
</protein>